<sequence length="712" mass="75252">MPGTSVRLLGRLLLGLAGAAAFLAVSATARSMPRPSASELTSIVPSRNPLARAFAQNEPALMPPPPSGPPTIEDLICPGLHAHELALTGYSGRVRTTSASYSCNFTISREDLHDLHMEFETFGLDPAGEATFVVFSGLVASTDPADIIYEFNPKSGLTAPMGRLDLRTSAIYVEYHSPQKSLNDTGFSLRFTALPTYCDTTRPCREGYFCDTSGGTTPIGLAALAEAGVSVNPTLPGDDPGVCRLISEDDFLFDCFTPAGGAPPEQGHSGSGHGEVDVLRGASPPVLTEGRTSASAGRIFTSRTLPPNSFCSLTIEPPFYHGAVEVIVRTTELQQSDIILFSNHLGRQINYAVMSANTETFYVNAKALTINFHGRSNRTVSELEISYRFMEPVACDSIYACFAGVVSDWYCSDAGTCQCSAGATGCRSSFFILEPTPLTLVDFLIFIIPLSVILLMIMALVIWICLRKRKTDSEDAASLMDGGPNGQATHVDAIHPLVTAEYIASIATTANRFSSPLFGEEETFHGKFGGSSYSGADQDLRFDDNDDYFDEDEGTYLGPTAVAAAAAATAATTTGGGGAGSRPAGASGGLAGGVPGGGASRSRRGTLRTPALPEDVPAELPLSQQEYDIMRPLVHHFQPYDWLELAEETDPVGRSQLLEGIAKRIEQQALANSQNISRQAAAAAAAGVGPHPSAGTAAEPLLPGTADPYQPF</sequence>
<evidence type="ECO:0000256" key="2">
    <source>
        <dbReference type="SAM" id="Phobius"/>
    </source>
</evidence>
<feature type="region of interest" description="Disordered" evidence="1">
    <location>
        <begin position="687"/>
        <end position="712"/>
    </location>
</feature>
<evidence type="ECO:0000313" key="4">
    <source>
        <dbReference type="Proteomes" id="UP000030693"/>
    </source>
</evidence>
<feature type="region of interest" description="Disordered" evidence="1">
    <location>
        <begin position="572"/>
        <end position="613"/>
    </location>
</feature>
<keyword evidence="2" id="KW-1133">Transmembrane helix</keyword>
<dbReference type="RefSeq" id="XP_009493686.1">
    <property type="nucleotide sequence ID" value="XM_009495411.1"/>
</dbReference>
<organism evidence="3">
    <name type="scientific">Fonticula alba</name>
    <name type="common">Slime mold</name>
    <dbReference type="NCBI Taxonomy" id="691883"/>
    <lineage>
        <taxon>Eukaryota</taxon>
        <taxon>Rotosphaerida</taxon>
        <taxon>Fonticulaceae</taxon>
        <taxon>Fonticula</taxon>
    </lineage>
</organism>
<dbReference type="Proteomes" id="UP000030693">
    <property type="component" value="Unassembled WGS sequence"/>
</dbReference>
<keyword evidence="4" id="KW-1185">Reference proteome</keyword>
<dbReference type="GeneID" id="20526239"/>
<keyword evidence="2" id="KW-0472">Membrane</keyword>
<proteinExistence type="predicted"/>
<feature type="transmembrane region" description="Helical" evidence="2">
    <location>
        <begin position="443"/>
        <end position="466"/>
    </location>
</feature>
<accession>A0A058ZDV7</accession>
<evidence type="ECO:0000313" key="3">
    <source>
        <dbReference type="EMBL" id="KCV72108.1"/>
    </source>
</evidence>
<gene>
    <name evidence="3" type="ORF">H696_01514</name>
</gene>
<evidence type="ECO:0000256" key="1">
    <source>
        <dbReference type="SAM" id="MobiDB-lite"/>
    </source>
</evidence>
<feature type="region of interest" description="Disordered" evidence="1">
    <location>
        <begin position="263"/>
        <end position="293"/>
    </location>
</feature>
<dbReference type="EMBL" id="KB932202">
    <property type="protein sequence ID" value="KCV72108.1"/>
    <property type="molecule type" value="Genomic_DNA"/>
</dbReference>
<keyword evidence="2" id="KW-0812">Transmembrane</keyword>
<dbReference type="AlphaFoldDB" id="A0A058ZDV7"/>
<name>A0A058ZDV7_FONAL</name>
<reference evidence="3" key="1">
    <citation type="submission" date="2013-04" db="EMBL/GenBank/DDBJ databases">
        <title>The Genome Sequence of Fonticula alba ATCC 38817.</title>
        <authorList>
            <consortium name="The Broad Institute Genomics Platform"/>
            <person name="Russ C."/>
            <person name="Cuomo C."/>
            <person name="Burger G."/>
            <person name="Gray M.W."/>
            <person name="Holland P.W.H."/>
            <person name="King N."/>
            <person name="Lang F.B.F."/>
            <person name="Roger A.J."/>
            <person name="Ruiz-Trillo I."/>
            <person name="Brown M."/>
            <person name="Walker B."/>
            <person name="Young S."/>
            <person name="Zeng Q."/>
            <person name="Gargeya S."/>
            <person name="Fitzgerald M."/>
            <person name="Haas B."/>
            <person name="Abouelleil A."/>
            <person name="Allen A.W."/>
            <person name="Alvarado L."/>
            <person name="Arachchi H.M."/>
            <person name="Berlin A.M."/>
            <person name="Chapman S.B."/>
            <person name="Gainer-Dewar J."/>
            <person name="Goldberg J."/>
            <person name="Griggs A."/>
            <person name="Gujja S."/>
            <person name="Hansen M."/>
            <person name="Howarth C."/>
            <person name="Imamovic A."/>
            <person name="Ireland A."/>
            <person name="Larimer J."/>
            <person name="McCowan C."/>
            <person name="Murphy C."/>
            <person name="Pearson M."/>
            <person name="Poon T.W."/>
            <person name="Priest M."/>
            <person name="Roberts A."/>
            <person name="Saif S."/>
            <person name="Shea T."/>
            <person name="Sisk P."/>
            <person name="Sykes S."/>
            <person name="Wortman J."/>
            <person name="Nusbaum C."/>
            <person name="Birren B."/>
        </authorList>
    </citation>
    <scope>NUCLEOTIDE SEQUENCE [LARGE SCALE GENOMIC DNA]</scope>
    <source>
        <strain evidence="3">ATCC 38817</strain>
    </source>
</reference>
<protein>
    <submittedName>
        <fullName evidence="3">Uncharacterized protein</fullName>
    </submittedName>
</protein>
<feature type="compositionally biased region" description="Gly residues" evidence="1">
    <location>
        <begin position="574"/>
        <end position="599"/>
    </location>
</feature>